<feature type="compositionally biased region" description="Polar residues" evidence="1">
    <location>
        <begin position="204"/>
        <end position="235"/>
    </location>
</feature>
<dbReference type="InterPro" id="IPR049709">
    <property type="entry name" value="IniB-like_N"/>
</dbReference>
<protein>
    <recommendedName>
        <fullName evidence="4">Dentin sialophosphoprotein</fullName>
    </recommendedName>
</protein>
<gene>
    <name evidence="2" type="ORF">GCM10009836_70920</name>
</gene>
<feature type="region of interest" description="Disordered" evidence="1">
    <location>
        <begin position="54"/>
        <end position="83"/>
    </location>
</feature>
<evidence type="ECO:0000256" key="1">
    <source>
        <dbReference type="SAM" id="MobiDB-lite"/>
    </source>
</evidence>
<sequence>MSSPSALIQVLLDLLSDPATAAEFQANPADFLAKCGITDVSAEQIHDAIALIDDDSAPHKGGHDAPHHGGHTTPPPPPADHSHEAAVKYLNTYVSNYYVDDRDTTIDNSINQNIHTGGGDVNQNFDNHSVVASGDGSVAAAGNISGPVTTGNGNVVGDNNHISGNGSTTSFGDGAATSTNVGGNVSVGDGGAFATGGTARVDNSDSSVHHSGNVSTDSSVHDSLNNSSDHSITTATHDESDHSTHVDADSHADSSTHTTVHSDVDNSIDHSGNFIVH</sequence>
<dbReference type="RefSeq" id="WP_344427684.1">
    <property type="nucleotide sequence ID" value="NZ_BAAAQK010000029.1"/>
</dbReference>
<dbReference type="Proteomes" id="UP001500449">
    <property type="component" value="Unassembled WGS sequence"/>
</dbReference>
<feature type="region of interest" description="Disordered" evidence="1">
    <location>
        <begin position="196"/>
        <end position="277"/>
    </location>
</feature>
<evidence type="ECO:0000313" key="3">
    <source>
        <dbReference type="Proteomes" id="UP001500449"/>
    </source>
</evidence>
<name>A0ABN2NPS8_9PSEU</name>
<keyword evidence="3" id="KW-1185">Reference proteome</keyword>
<evidence type="ECO:0000313" key="2">
    <source>
        <dbReference type="EMBL" id="GAA1879355.1"/>
    </source>
</evidence>
<comment type="caution">
    <text evidence="2">The sequence shown here is derived from an EMBL/GenBank/DDBJ whole genome shotgun (WGS) entry which is preliminary data.</text>
</comment>
<dbReference type="NCBIfam" id="NF038175">
    <property type="entry name" value="IniB_NTERM"/>
    <property type="match status" value="1"/>
</dbReference>
<organism evidence="2 3">
    <name type="scientific">Pseudonocardia ailaonensis</name>
    <dbReference type="NCBI Taxonomy" id="367279"/>
    <lineage>
        <taxon>Bacteria</taxon>
        <taxon>Bacillati</taxon>
        <taxon>Actinomycetota</taxon>
        <taxon>Actinomycetes</taxon>
        <taxon>Pseudonocardiales</taxon>
        <taxon>Pseudonocardiaceae</taxon>
        <taxon>Pseudonocardia</taxon>
    </lineage>
</organism>
<dbReference type="EMBL" id="BAAAQK010000029">
    <property type="protein sequence ID" value="GAA1879355.1"/>
    <property type="molecule type" value="Genomic_DNA"/>
</dbReference>
<feature type="compositionally biased region" description="Basic and acidic residues" evidence="1">
    <location>
        <begin position="56"/>
        <end position="67"/>
    </location>
</feature>
<accession>A0ABN2NPS8</accession>
<feature type="compositionally biased region" description="Basic and acidic residues" evidence="1">
    <location>
        <begin position="236"/>
        <end position="268"/>
    </location>
</feature>
<reference evidence="2 3" key="1">
    <citation type="journal article" date="2019" name="Int. J. Syst. Evol. Microbiol.">
        <title>The Global Catalogue of Microorganisms (GCM) 10K type strain sequencing project: providing services to taxonomists for standard genome sequencing and annotation.</title>
        <authorList>
            <consortium name="The Broad Institute Genomics Platform"/>
            <consortium name="The Broad Institute Genome Sequencing Center for Infectious Disease"/>
            <person name="Wu L."/>
            <person name="Ma J."/>
        </authorList>
    </citation>
    <scope>NUCLEOTIDE SEQUENCE [LARGE SCALE GENOMIC DNA]</scope>
    <source>
        <strain evidence="2 3">JCM 16009</strain>
    </source>
</reference>
<evidence type="ECO:0008006" key="4">
    <source>
        <dbReference type="Google" id="ProtNLM"/>
    </source>
</evidence>
<proteinExistence type="predicted"/>